<dbReference type="PANTHER" id="PTHR21427:SF19">
    <property type="entry name" value="UBIQUINONE BIOSYNTHESIS PROTEIN COQ9, MITOCHONDRIAL"/>
    <property type="match status" value="1"/>
</dbReference>
<keyword evidence="7 8" id="KW-0496">Mitochondrion</keyword>
<dbReference type="InterPro" id="IPR013718">
    <property type="entry name" value="COQ9_C"/>
</dbReference>
<evidence type="ECO:0000256" key="5">
    <source>
        <dbReference type="ARBA" id="ARBA00022946"/>
    </source>
</evidence>
<keyword evidence="6 8" id="KW-0446">Lipid-binding</keyword>
<dbReference type="GO" id="GO:0008289">
    <property type="term" value="F:lipid binding"/>
    <property type="evidence" value="ECO:0007669"/>
    <property type="project" value="UniProtKB-UniRule"/>
</dbReference>
<evidence type="ECO:0000256" key="8">
    <source>
        <dbReference type="RuleBase" id="RU366063"/>
    </source>
</evidence>
<dbReference type="GO" id="GO:0005743">
    <property type="term" value="C:mitochondrial inner membrane"/>
    <property type="evidence" value="ECO:0007669"/>
    <property type="project" value="TreeGrafter"/>
</dbReference>
<accession>A0A6A6GPJ4</accession>
<reference evidence="12" key="1">
    <citation type="journal article" date="2020" name="Stud. Mycol.">
        <title>101 Dothideomycetes genomes: A test case for predicting lifestyles and emergence of pathogens.</title>
        <authorList>
            <person name="Haridas S."/>
            <person name="Albert R."/>
            <person name="Binder M."/>
            <person name="Bloem J."/>
            <person name="LaButti K."/>
            <person name="Salamov A."/>
            <person name="Andreopoulos B."/>
            <person name="Baker S."/>
            <person name="Barry K."/>
            <person name="Bills G."/>
            <person name="Bluhm B."/>
            <person name="Cannon C."/>
            <person name="Castanera R."/>
            <person name="Culley D."/>
            <person name="Daum C."/>
            <person name="Ezra D."/>
            <person name="Gonzalez J."/>
            <person name="Henrissat B."/>
            <person name="Kuo A."/>
            <person name="Liang C."/>
            <person name="Lipzen A."/>
            <person name="Lutzoni F."/>
            <person name="Magnuson J."/>
            <person name="Mondo S."/>
            <person name="Nolan M."/>
            <person name="Ohm R."/>
            <person name="Pangilinan J."/>
            <person name="Park H.-J."/>
            <person name="Ramirez L."/>
            <person name="Alfaro M."/>
            <person name="Sun H."/>
            <person name="Tritt A."/>
            <person name="Yoshinaga Y."/>
            <person name="Zwiers L.-H."/>
            <person name="Turgeon B."/>
            <person name="Goodwin S."/>
            <person name="Spatafora J."/>
            <person name="Crous P."/>
            <person name="Grigoriev I."/>
        </authorList>
    </citation>
    <scope>NUCLEOTIDE SEQUENCE [LARGE SCALE GENOMIC DNA]</scope>
    <source>
        <strain evidence="12">CECT 20119</strain>
    </source>
</reference>
<dbReference type="Gene3D" id="1.10.357.10">
    <property type="entry name" value="Tetracycline Repressor, domain 2"/>
    <property type="match status" value="1"/>
</dbReference>
<evidence type="ECO:0000256" key="9">
    <source>
        <dbReference type="SAM" id="MobiDB-lite"/>
    </source>
</evidence>
<evidence type="ECO:0000259" key="10">
    <source>
        <dbReference type="Pfam" id="PF08511"/>
    </source>
</evidence>
<evidence type="ECO:0000256" key="3">
    <source>
        <dbReference type="ARBA" id="ARBA00010766"/>
    </source>
</evidence>
<evidence type="ECO:0000256" key="4">
    <source>
        <dbReference type="ARBA" id="ARBA00022688"/>
    </source>
</evidence>
<dbReference type="UniPathway" id="UPA00232"/>
<evidence type="ECO:0000256" key="7">
    <source>
        <dbReference type="ARBA" id="ARBA00023128"/>
    </source>
</evidence>
<dbReference type="AlphaFoldDB" id="A0A6A6GPJ4"/>
<gene>
    <name evidence="11" type="ORF">BDZ85DRAFT_254668</name>
</gene>
<evidence type="ECO:0000256" key="6">
    <source>
        <dbReference type="ARBA" id="ARBA00023121"/>
    </source>
</evidence>
<proteinExistence type="inferred from homology"/>
<dbReference type="Proteomes" id="UP000799538">
    <property type="component" value="Unassembled WGS sequence"/>
</dbReference>
<comment type="function">
    <text evidence="8">Membrane-associated protein that warps the membrane surface to access and bind aromatic isoprenes with high specificity, including ubiquinone (CoQ) isoprene intermediates and presents them directly to Coq7, therefore facilitating the Coq7-mediated hydroxylase step. Participates in the biosynthesis of coenzyme Q, also named ubiquinone, an essential lipid-soluble electron transporter for aerobic cellular respiration.</text>
</comment>
<dbReference type="PANTHER" id="PTHR21427">
    <property type="entry name" value="UBIQUINONE BIOSYNTHESIS PROTEIN COQ9, MITOCHONDRIAL"/>
    <property type="match status" value="1"/>
</dbReference>
<organism evidence="11 12">
    <name type="scientific">Elsinoe ampelina</name>
    <dbReference type="NCBI Taxonomy" id="302913"/>
    <lineage>
        <taxon>Eukaryota</taxon>
        <taxon>Fungi</taxon>
        <taxon>Dikarya</taxon>
        <taxon>Ascomycota</taxon>
        <taxon>Pezizomycotina</taxon>
        <taxon>Dothideomycetes</taxon>
        <taxon>Dothideomycetidae</taxon>
        <taxon>Myriangiales</taxon>
        <taxon>Elsinoaceae</taxon>
        <taxon>Elsinoe</taxon>
    </lineage>
</organism>
<sequence>MIEHFTSMASVSRPLAVLRLPPSLRSSLLPALQSTAPSLHRQYHSPETPDPPPYSSPQSQILSSALSHVPESGFTLQSLRNGLADNSYPASSLNLFPRAEFDLVLYHLRTQRLALKDRVQFPDPSGPGVGRRVRTLILSRLQGNVEADVVGKWSEALGLMSLAENIPSSLKELGLLSDEIWYLSGDTAVDGSWYSKRASLGAVYASAEIFQGQDQSTDFKDTEQFVNRRLEEVRTLGGAISNFGEWASFQGTAAVNLARSLGARI</sequence>
<comment type="pathway">
    <text evidence="2 8">Cofactor biosynthesis; ubiquinone biosynthesis.</text>
</comment>
<keyword evidence="5" id="KW-0809">Transit peptide</keyword>
<name>A0A6A6GPJ4_9PEZI</name>
<evidence type="ECO:0000313" key="12">
    <source>
        <dbReference type="Proteomes" id="UP000799538"/>
    </source>
</evidence>
<feature type="domain" description="COQ9 C-terminal" evidence="10">
    <location>
        <begin position="166"/>
        <end position="237"/>
    </location>
</feature>
<comment type="similarity">
    <text evidence="3 8">Belongs to the COQ9 family.</text>
</comment>
<dbReference type="EMBL" id="ML992501">
    <property type="protein sequence ID" value="KAF2227672.1"/>
    <property type="molecule type" value="Genomic_DNA"/>
</dbReference>
<feature type="region of interest" description="Disordered" evidence="9">
    <location>
        <begin position="35"/>
        <end position="62"/>
    </location>
</feature>
<dbReference type="Pfam" id="PF08511">
    <property type="entry name" value="COQ9"/>
    <property type="match status" value="1"/>
</dbReference>
<protein>
    <recommendedName>
        <fullName evidence="8">Ubiquinone biosynthesis protein</fullName>
    </recommendedName>
</protein>
<dbReference type="InterPro" id="IPR012762">
    <property type="entry name" value="Ubiq_biosynth_COQ9"/>
</dbReference>
<evidence type="ECO:0000256" key="1">
    <source>
        <dbReference type="ARBA" id="ARBA00004173"/>
    </source>
</evidence>
<evidence type="ECO:0000256" key="2">
    <source>
        <dbReference type="ARBA" id="ARBA00004749"/>
    </source>
</evidence>
<dbReference type="OrthoDB" id="619536at2759"/>
<keyword evidence="4 8" id="KW-0831">Ubiquinone biosynthesis</keyword>
<dbReference type="NCBIfam" id="TIGR02396">
    <property type="entry name" value="diverge_rpsU"/>
    <property type="match status" value="1"/>
</dbReference>
<evidence type="ECO:0000313" key="11">
    <source>
        <dbReference type="EMBL" id="KAF2227672.1"/>
    </source>
</evidence>
<comment type="subcellular location">
    <subcellularLocation>
        <location evidence="1 8">Mitochondrion</location>
    </subcellularLocation>
</comment>
<keyword evidence="12" id="KW-1185">Reference proteome</keyword>
<dbReference type="GO" id="GO:0006744">
    <property type="term" value="P:ubiquinone biosynthetic process"/>
    <property type="evidence" value="ECO:0007669"/>
    <property type="project" value="UniProtKB-UniRule"/>
</dbReference>